<gene>
    <name evidence="1" type="ORF">QG37_03773</name>
</gene>
<dbReference type="VEuPathDB" id="FungiDB:QG37_03773"/>
<dbReference type="AlphaFoldDB" id="A0A0L0NYY9"/>
<comment type="caution">
    <text evidence="1">The sequence shown here is derived from an EMBL/GenBank/DDBJ whole genome shotgun (WGS) entry which is preliminary data.</text>
</comment>
<name>A0A0L0NYY9_CANAR</name>
<sequence length="89" mass="10297">MVVTSIILPYEILRSMARLRPHITLVGYFRVICFQKVHSEAPYLKGISGQEAQKTLIIGRDGCKIWVRFLVGRRKWQICGVDPKRVEAR</sequence>
<reference evidence="2" key="1">
    <citation type="journal article" date="2015" name="BMC Genomics">
        <title>Draft genome of a commonly misdiagnosed multidrug resistant pathogen Candida auris.</title>
        <authorList>
            <person name="Chatterjee S."/>
            <person name="Alampalli S.V."/>
            <person name="Nageshan R.K."/>
            <person name="Chettiar S.T."/>
            <person name="Joshi S."/>
            <person name="Tatu U.S."/>
        </authorList>
    </citation>
    <scope>NUCLEOTIDE SEQUENCE [LARGE SCALE GENOMIC DNA]</scope>
    <source>
        <strain evidence="2">6684</strain>
    </source>
</reference>
<dbReference type="Proteomes" id="UP000037122">
    <property type="component" value="Unassembled WGS sequence"/>
</dbReference>
<protein>
    <submittedName>
        <fullName evidence="1">Uncharacterized protein</fullName>
    </submittedName>
</protein>
<accession>A0A0L0NYY9</accession>
<evidence type="ECO:0000313" key="1">
    <source>
        <dbReference type="EMBL" id="KND99233.1"/>
    </source>
</evidence>
<evidence type="ECO:0000313" key="2">
    <source>
        <dbReference type="Proteomes" id="UP000037122"/>
    </source>
</evidence>
<proteinExistence type="predicted"/>
<organism evidence="1 2">
    <name type="scientific">Candidozyma auris</name>
    <name type="common">Yeast</name>
    <name type="synonym">Candida auris</name>
    <dbReference type="NCBI Taxonomy" id="498019"/>
    <lineage>
        <taxon>Eukaryota</taxon>
        <taxon>Fungi</taxon>
        <taxon>Dikarya</taxon>
        <taxon>Ascomycota</taxon>
        <taxon>Saccharomycotina</taxon>
        <taxon>Pichiomycetes</taxon>
        <taxon>Metschnikowiaceae</taxon>
        <taxon>Candidozyma</taxon>
    </lineage>
</organism>
<dbReference type="EMBL" id="LGST01000025">
    <property type="protein sequence ID" value="KND99233.1"/>
    <property type="molecule type" value="Genomic_DNA"/>
</dbReference>